<gene>
    <name evidence="14" type="ORF">PQR62_02160</name>
</gene>
<evidence type="ECO:0000256" key="2">
    <source>
        <dbReference type="ARBA" id="ARBA00006920"/>
    </source>
</evidence>
<protein>
    <submittedName>
        <fullName evidence="14">TMEM175 family protein</fullName>
    </submittedName>
</protein>
<evidence type="ECO:0000256" key="1">
    <source>
        <dbReference type="ARBA" id="ARBA00004141"/>
    </source>
</evidence>
<keyword evidence="3" id="KW-0813">Transport</keyword>
<dbReference type="Pfam" id="PF06736">
    <property type="entry name" value="TMEM175"/>
    <property type="match status" value="1"/>
</dbReference>
<keyword evidence="4" id="KW-0633">Potassium transport</keyword>
<feature type="transmembrane region" description="Helical" evidence="13">
    <location>
        <begin position="103"/>
        <end position="122"/>
    </location>
</feature>
<name>A0ABW9A5N9_9BURK</name>
<evidence type="ECO:0000256" key="9">
    <source>
        <dbReference type="ARBA" id="ARBA00023065"/>
    </source>
</evidence>
<organism evidence="14 15">
    <name type="scientific">Herbaspirillum lusitanum</name>
    <dbReference type="NCBI Taxonomy" id="213312"/>
    <lineage>
        <taxon>Bacteria</taxon>
        <taxon>Pseudomonadati</taxon>
        <taxon>Pseudomonadota</taxon>
        <taxon>Betaproteobacteria</taxon>
        <taxon>Burkholderiales</taxon>
        <taxon>Oxalobacteraceae</taxon>
        <taxon>Herbaspirillum</taxon>
    </lineage>
</organism>
<keyword evidence="9" id="KW-0406">Ion transport</keyword>
<reference evidence="14 15" key="1">
    <citation type="journal article" date="2024" name="Chem. Sci.">
        <title>Discovery of megapolipeptins by genome mining of a Burkholderiales bacteria collection.</title>
        <authorList>
            <person name="Paulo B.S."/>
            <person name="Recchia M.J.J."/>
            <person name="Lee S."/>
            <person name="Fergusson C.H."/>
            <person name="Romanowski S.B."/>
            <person name="Hernandez A."/>
            <person name="Krull N."/>
            <person name="Liu D.Y."/>
            <person name="Cavanagh H."/>
            <person name="Bos A."/>
            <person name="Gray C.A."/>
            <person name="Murphy B.T."/>
            <person name="Linington R.G."/>
            <person name="Eustaquio A.S."/>
        </authorList>
    </citation>
    <scope>NUCLEOTIDE SEQUENCE [LARGE SCALE GENOMIC DNA]</scope>
    <source>
        <strain evidence="14 15">RL21-008-BIB-A</strain>
    </source>
</reference>
<proteinExistence type="inferred from homology"/>
<keyword evidence="7" id="KW-0630">Potassium</keyword>
<keyword evidence="6" id="KW-0631">Potassium channel</keyword>
<evidence type="ECO:0000313" key="14">
    <source>
        <dbReference type="EMBL" id="MFL9923053.1"/>
    </source>
</evidence>
<keyword evidence="8 13" id="KW-1133">Transmembrane helix</keyword>
<evidence type="ECO:0000256" key="6">
    <source>
        <dbReference type="ARBA" id="ARBA00022826"/>
    </source>
</evidence>
<dbReference type="EMBL" id="JAQQFM010000001">
    <property type="protein sequence ID" value="MFL9923053.1"/>
    <property type="molecule type" value="Genomic_DNA"/>
</dbReference>
<accession>A0ABW9A5N9</accession>
<dbReference type="RefSeq" id="WP_408154306.1">
    <property type="nucleotide sequence ID" value="NZ_JAQQFM010000001.1"/>
</dbReference>
<dbReference type="PANTHER" id="PTHR31462:SF5">
    <property type="entry name" value="ENDOSOMAL_LYSOSOMAL PROTON CHANNEL TMEM175"/>
    <property type="match status" value="1"/>
</dbReference>
<evidence type="ECO:0000256" key="10">
    <source>
        <dbReference type="ARBA" id="ARBA00023136"/>
    </source>
</evidence>
<keyword evidence="10 13" id="KW-0472">Membrane</keyword>
<keyword evidence="15" id="KW-1185">Reference proteome</keyword>
<comment type="similarity">
    <text evidence="2">Belongs to the TMEM175 family.</text>
</comment>
<dbReference type="InterPro" id="IPR010617">
    <property type="entry name" value="TMEM175-like"/>
</dbReference>
<comment type="subcellular location">
    <subcellularLocation>
        <location evidence="1">Membrane</location>
        <topology evidence="1">Multi-pass membrane protein</topology>
    </subcellularLocation>
</comment>
<evidence type="ECO:0000256" key="3">
    <source>
        <dbReference type="ARBA" id="ARBA00022448"/>
    </source>
</evidence>
<evidence type="ECO:0000256" key="5">
    <source>
        <dbReference type="ARBA" id="ARBA00022692"/>
    </source>
</evidence>
<keyword evidence="5 13" id="KW-0812">Transmembrane</keyword>
<feature type="transmembrane region" description="Helical" evidence="13">
    <location>
        <begin position="70"/>
        <end position="91"/>
    </location>
</feature>
<feature type="transmembrane region" description="Helical" evidence="13">
    <location>
        <begin position="150"/>
        <end position="180"/>
    </location>
</feature>
<evidence type="ECO:0000256" key="12">
    <source>
        <dbReference type="ARBA" id="ARBA00034430"/>
    </source>
</evidence>
<keyword evidence="11" id="KW-0407">Ion channel</keyword>
<comment type="caution">
    <text evidence="14">The sequence shown here is derived from an EMBL/GenBank/DDBJ whole genome shotgun (WGS) entry which is preliminary data.</text>
</comment>
<evidence type="ECO:0000256" key="7">
    <source>
        <dbReference type="ARBA" id="ARBA00022958"/>
    </source>
</evidence>
<dbReference type="Proteomes" id="UP001629246">
    <property type="component" value="Unassembled WGS sequence"/>
</dbReference>
<dbReference type="PANTHER" id="PTHR31462">
    <property type="entry name" value="ENDOSOMAL/LYSOSOMAL POTASSIUM CHANNEL TMEM175"/>
    <property type="match status" value="1"/>
</dbReference>
<sequence length="193" mass="21163">MNKSRLEAFSDGVIAIAITIMVLDLKMPQGAGFADLLKLVPQLLSYVLSFTYVGIYWVNHHHLLQAASRVNGRILWANLHLLFWLSLIPFVTNWVAEHHLDPAPVALYGGVLLMCSVSFSLLRRALIACEGHASRVAQVFGKGIKNAGSIVLYAMAIPLSLWSPVAGSVIYVLLALLWFIPSHRLEGMSSGQS</sequence>
<evidence type="ECO:0000256" key="8">
    <source>
        <dbReference type="ARBA" id="ARBA00022989"/>
    </source>
</evidence>
<feature type="transmembrane region" description="Helical" evidence="13">
    <location>
        <begin position="39"/>
        <end position="58"/>
    </location>
</feature>
<feature type="transmembrane region" description="Helical" evidence="13">
    <location>
        <begin position="9"/>
        <end position="27"/>
    </location>
</feature>
<evidence type="ECO:0000256" key="11">
    <source>
        <dbReference type="ARBA" id="ARBA00023303"/>
    </source>
</evidence>
<evidence type="ECO:0000256" key="13">
    <source>
        <dbReference type="SAM" id="Phobius"/>
    </source>
</evidence>
<evidence type="ECO:0000256" key="4">
    <source>
        <dbReference type="ARBA" id="ARBA00022538"/>
    </source>
</evidence>
<comment type="catalytic activity">
    <reaction evidence="12">
        <text>K(+)(in) = K(+)(out)</text>
        <dbReference type="Rhea" id="RHEA:29463"/>
        <dbReference type="ChEBI" id="CHEBI:29103"/>
    </reaction>
</comment>
<evidence type="ECO:0000313" key="15">
    <source>
        <dbReference type="Proteomes" id="UP001629246"/>
    </source>
</evidence>